<dbReference type="AlphaFoldDB" id="A0A284R798"/>
<reference evidence="2" key="1">
    <citation type="journal article" date="2017" name="Nat. Ecol. Evol.">
        <title>Genome expansion and lineage-specific genetic innovations in the forest pathogenic fungi Armillaria.</title>
        <authorList>
            <person name="Sipos G."/>
            <person name="Prasanna A.N."/>
            <person name="Walter M.C."/>
            <person name="O'Connor E."/>
            <person name="Balint B."/>
            <person name="Krizsan K."/>
            <person name="Kiss B."/>
            <person name="Hess J."/>
            <person name="Varga T."/>
            <person name="Slot J."/>
            <person name="Riley R."/>
            <person name="Boka B."/>
            <person name="Rigling D."/>
            <person name="Barry K."/>
            <person name="Lee J."/>
            <person name="Mihaltcheva S."/>
            <person name="LaButti K."/>
            <person name="Lipzen A."/>
            <person name="Waldron R."/>
            <person name="Moloney N.M."/>
            <person name="Sperisen C."/>
            <person name="Kredics L."/>
            <person name="Vagvoelgyi C."/>
            <person name="Patrignani A."/>
            <person name="Fitzpatrick D."/>
            <person name="Nagy I."/>
            <person name="Doyle S."/>
            <person name="Anderson J.B."/>
            <person name="Grigoriev I.V."/>
            <person name="Gueldener U."/>
            <person name="Muensterkoetter M."/>
            <person name="Nagy L.G."/>
        </authorList>
    </citation>
    <scope>NUCLEOTIDE SEQUENCE [LARGE SCALE GENOMIC DNA]</scope>
    <source>
        <strain evidence="2">C18/9</strain>
    </source>
</reference>
<gene>
    <name evidence="1" type="ORF">ARMOST_07950</name>
</gene>
<organism evidence="1 2">
    <name type="scientific">Armillaria ostoyae</name>
    <name type="common">Armillaria root rot fungus</name>
    <dbReference type="NCBI Taxonomy" id="47428"/>
    <lineage>
        <taxon>Eukaryota</taxon>
        <taxon>Fungi</taxon>
        <taxon>Dikarya</taxon>
        <taxon>Basidiomycota</taxon>
        <taxon>Agaricomycotina</taxon>
        <taxon>Agaricomycetes</taxon>
        <taxon>Agaricomycetidae</taxon>
        <taxon>Agaricales</taxon>
        <taxon>Marasmiineae</taxon>
        <taxon>Physalacriaceae</taxon>
        <taxon>Armillaria</taxon>
    </lineage>
</organism>
<protein>
    <submittedName>
        <fullName evidence="1">Uncharacterized protein</fullName>
    </submittedName>
</protein>
<dbReference type="Proteomes" id="UP000219338">
    <property type="component" value="Unassembled WGS sequence"/>
</dbReference>
<evidence type="ECO:0000313" key="2">
    <source>
        <dbReference type="Proteomes" id="UP000219338"/>
    </source>
</evidence>
<evidence type="ECO:0000313" key="1">
    <source>
        <dbReference type="EMBL" id="SJL04583.1"/>
    </source>
</evidence>
<name>A0A284R798_ARMOS</name>
<keyword evidence="2" id="KW-1185">Reference proteome</keyword>
<dbReference type="EMBL" id="FUEG01000005">
    <property type="protein sequence ID" value="SJL04583.1"/>
    <property type="molecule type" value="Genomic_DNA"/>
</dbReference>
<accession>A0A284R798</accession>
<sequence length="148" mass="16965">MDAPSRNPKQPNSAIEVIRDDDTKLISLTDMNLRSWEIGKYDESYAFWMQTLEHFILRDQKRTVIIRRFELRAVEGIQGSGKRWNGREETTKIRLDPNSMSGNTLPEVSQQGETGRFRFAIPLKFGVDNNDTWPVDDVVINPGLPSAN</sequence>
<proteinExistence type="predicted"/>